<sequence length="129" mass="14516">MSLGELGQLLGGGGFLGVISLLTWYTTSRGTKKANETDNLKAASDAWRELGDDLREEVTDLKKDVESLRVDNERLRGENSRVRSILADMRRWLAEFAAWEAHGSKPPPPYTWEQLEARLQTITITGEKQ</sequence>
<proteinExistence type="predicted"/>
<dbReference type="EMBL" id="JDRS01000002">
    <property type="protein sequence ID" value="KDS94220.1"/>
    <property type="molecule type" value="Genomic_DNA"/>
</dbReference>
<evidence type="ECO:0000256" key="2">
    <source>
        <dbReference type="SAM" id="Phobius"/>
    </source>
</evidence>
<evidence type="ECO:0000256" key="1">
    <source>
        <dbReference type="SAM" id="Coils"/>
    </source>
</evidence>
<feature type="coiled-coil region" evidence="1">
    <location>
        <begin position="51"/>
        <end position="78"/>
    </location>
</feature>
<evidence type="ECO:0000313" key="3">
    <source>
        <dbReference type="EMBL" id="KDS94220.1"/>
    </source>
</evidence>
<dbReference type="RefSeq" id="WP_034370582.1">
    <property type="nucleotide sequence ID" value="NZ_KN323183.1"/>
</dbReference>
<keyword evidence="2" id="KW-0812">Transmembrane</keyword>
<feature type="transmembrane region" description="Helical" evidence="2">
    <location>
        <begin position="6"/>
        <end position="25"/>
    </location>
</feature>
<keyword evidence="4" id="KW-1185">Reference proteome</keyword>
<reference evidence="3 4" key="1">
    <citation type="submission" date="2014-01" db="EMBL/GenBank/DDBJ databases">
        <title>Draft genome sequence of the multidrug-resistant clinical isolate Dermabacter hominis 1368.</title>
        <authorList>
            <person name="Albersmeier A."/>
            <person name="Bomholt C."/>
            <person name="Glaub A."/>
            <person name="Ruckert C."/>
            <person name="Soriano F."/>
            <person name="Fernandez-Natal I."/>
            <person name="Tauch A."/>
        </authorList>
    </citation>
    <scope>NUCLEOTIDE SEQUENCE [LARGE SCALE GENOMIC DNA]</scope>
    <source>
        <strain evidence="3 4">1368</strain>
    </source>
</reference>
<protein>
    <submittedName>
        <fullName evidence="3">Uncharacterized protein</fullName>
    </submittedName>
</protein>
<name>A0ABR4SM58_9MICO</name>
<organism evidence="3 4">
    <name type="scientific">Dermabacter hominis 1368</name>
    <dbReference type="NCBI Taxonomy" id="1450519"/>
    <lineage>
        <taxon>Bacteria</taxon>
        <taxon>Bacillati</taxon>
        <taxon>Actinomycetota</taxon>
        <taxon>Actinomycetes</taxon>
        <taxon>Micrococcales</taxon>
        <taxon>Dermabacteraceae</taxon>
        <taxon>Dermabacter</taxon>
    </lineage>
</organism>
<evidence type="ECO:0000313" key="4">
    <source>
        <dbReference type="Proteomes" id="UP000030182"/>
    </source>
</evidence>
<dbReference type="Proteomes" id="UP000030182">
    <property type="component" value="Unassembled WGS sequence"/>
</dbReference>
<comment type="caution">
    <text evidence="3">The sequence shown here is derived from an EMBL/GenBank/DDBJ whole genome shotgun (WGS) entry which is preliminary data.</text>
</comment>
<keyword evidence="1" id="KW-0175">Coiled coil</keyword>
<accession>A0ABR4SM58</accession>
<keyword evidence="2" id="KW-0472">Membrane</keyword>
<gene>
    <name evidence="3" type="ORF">DHOM_02975</name>
</gene>
<keyword evidence="2" id="KW-1133">Transmembrane helix</keyword>